<feature type="domain" description="S-adenosyl-l-methionine hydroxide adenosyltransferase N-terminal" evidence="3">
    <location>
        <begin position="8"/>
        <end position="154"/>
    </location>
</feature>
<comment type="similarity">
    <text evidence="2">Belongs to the SAM hydrolase / SAM-dependent halogenase family.</text>
</comment>
<organism evidence="5">
    <name type="scientific">Fervidicoccus fontis</name>
    <dbReference type="NCBI Taxonomy" id="683846"/>
    <lineage>
        <taxon>Archaea</taxon>
        <taxon>Thermoproteota</taxon>
        <taxon>Thermoprotei</taxon>
        <taxon>Fervidicoccales</taxon>
        <taxon>Fervidicoccaceae</taxon>
        <taxon>Fervidicoccus</taxon>
    </lineage>
</organism>
<dbReference type="InterPro" id="IPR002747">
    <property type="entry name" value="SAM_OH_AdoTrfase"/>
</dbReference>
<name>A0A7J3ZKY8_9CREN</name>
<dbReference type="Pfam" id="PF20257">
    <property type="entry name" value="SAM_HAT_C"/>
    <property type="match status" value="1"/>
</dbReference>
<sequence length="270" mass="29460">MPSPSGVIAFLSDFGWRDPYAGIVRGVVESVGRGRVKVIDLTHDIPPFNVIAGAYVLYTSYRYFPGGTVFLAVVDPGVGTERKPITIETRRYFFVGPDNGILYPAAVEDGIVEVRVIENESVFLKPVSTSFHGRDVFAPTAVLLALGTPIEKVGRRLPLDDIARLELRDRCASEGEVRARVVYIDVFGNVALGLERECTSILCAERGRVEVESRSGIFMASCKPAFSFAEPGEMVLYNNSLGFPELAVNLGSAAEVLKTGIGDMLVLRRR</sequence>
<dbReference type="InterPro" id="IPR023227">
    <property type="entry name" value="SAM_OH_AdoTrfase_C_sf"/>
</dbReference>
<dbReference type="Gene3D" id="3.40.50.10790">
    <property type="entry name" value="S-adenosyl-l-methionine hydroxide adenosyltransferase, N-terminal"/>
    <property type="match status" value="1"/>
</dbReference>
<dbReference type="Pfam" id="PF01887">
    <property type="entry name" value="SAM_HAT_N"/>
    <property type="match status" value="1"/>
</dbReference>
<dbReference type="InterPro" id="IPR046470">
    <property type="entry name" value="SAM_HAT_C"/>
</dbReference>
<comment type="caution">
    <text evidence="5">The sequence shown here is derived from an EMBL/GenBank/DDBJ whole genome shotgun (WGS) entry which is preliminary data.</text>
</comment>
<evidence type="ECO:0000313" key="5">
    <source>
        <dbReference type="EMBL" id="HHQ80110.1"/>
    </source>
</evidence>
<proteinExistence type="inferred from homology"/>
<evidence type="ECO:0000256" key="1">
    <source>
        <dbReference type="ARBA" id="ARBA00022691"/>
    </source>
</evidence>
<dbReference type="Gene3D" id="2.40.30.90">
    <property type="entry name" value="Bacterial fluorinating enzyme like"/>
    <property type="match status" value="1"/>
</dbReference>
<evidence type="ECO:0000259" key="4">
    <source>
        <dbReference type="Pfam" id="PF20257"/>
    </source>
</evidence>
<protein>
    <recommendedName>
        <fullName evidence="6">SAM-dependent chlorinase/fluorinase</fullName>
    </recommendedName>
</protein>
<gene>
    <name evidence="5" type="ORF">ENM78_01400</name>
</gene>
<dbReference type="AlphaFoldDB" id="A0A7J3ZKY8"/>
<reference evidence="5" key="1">
    <citation type="journal article" date="2020" name="mSystems">
        <title>Genome- and Community-Level Interaction Insights into Carbon Utilization and Element Cycling Functions of Hydrothermarchaeota in Hydrothermal Sediment.</title>
        <authorList>
            <person name="Zhou Z."/>
            <person name="Liu Y."/>
            <person name="Xu W."/>
            <person name="Pan J."/>
            <person name="Luo Z.H."/>
            <person name="Li M."/>
        </authorList>
    </citation>
    <scope>NUCLEOTIDE SEQUENCE [LARGE SCALE GENOMIC DNA]</scope>
    <source>
        <strain evidence="5">SpSt-1116</strain>
    </source>
</reference>
<evidence type="ECO:0000259" key="3">
    <source>
        <dbReference type="Pfam" id="PF01887"/>
    </source>
</evidence>
<evidence type="ECO:0008006" key="6">
    <source>
        <dbReference type="Google" id="ProtNLM"/>
    </source>
</evidence>
<dbReference type="SUPFAM" id="SSF101852">
    <property type="entry name" value="Bacterial fluorinating enzyme, C-terminal domain"/>
    <property type="match status" value="1"/>
</dbReference>
<accession>A0A7J3ZKY8</accession>
<dbReference type="InterPro" id="IPR023228">
    <property type="entry name" value="SAM_OH_AdoTrfase_N_sf"/>
</dbReference>
<dbReference type="InterPro" id="IPR046469">
    <property type="entry name" value="SAM_HAT_N"/>
</dbReference>
<dbReference type="PANTHER" id="PTHR35092">
    <property type="entry name" value="CHLORINASE MJ1651"/>
    <property type="match status" value="1"/>
</dbReference>
<evidence type="ECO:0000256" key="2">
    <source>
        <dbReference type="ARBA" id="ARBA00024035"/>
    </source>
</evidence>
<dbReference type="SUPFAM" id="SSF102522">
    <property type="entry name" value="Bacterial fluorinating enzyme, N-terminal domain"/>
    <property type="match status" value="1"/>
</dbReference>
<dbReference type="PIRSF" id="PIRSF006779">
    <property type="entry name" value="UCP006779"/>
    <property type="match status" value="1"/>
</dbReference>
<dbReference type="EMBL" id="DRZC01000019">
    <property type="protein sequence ID" value="HHQ80110.1"/>
    <property type="molecule type" value="Genomic_DNA"/>
</dbReference>
<keyword evidence="1" id="KW-0949">S-adenosyl-L-methionine</keyword>
<feature type="domain" description="S-adenosyl-l-methionine hydroxide adenosyltransferase C-terminal" evidence="4">
    <location>
        <begin position="180"/>
        <end position="264"/>
    </location>
</feature>
<dbReference type="PANTHER" id="PTHR35092:SF1">
    <property type="entry name" value="CHLORINASE MJ1651"/>
    <property type="match status" value="1"/>
</dbReference>